<reference evidence="4 5" key="1">
    <citation type="submission" date="2017-05" db="EMBL/GenBank/DDBJ databases">
        <title>Genomic insights into alkan degradation activity of Oleiphilus messinensis.</title>
        <authorList>
            <person name="Kozyavkin S.A."/>
            <person name="Slesarev A.I."/>
            <person name="Golyshin P.N."/>
            <person name="Korzhenkov A."/>
            <person name="Golyshina O.N."/>
            <person name="Toshchakov S.V."/>
        </authorList>
    </citation>
    <scope>NUCLEOTIDE SEQUENCE [LARGE SCALE GENOMIC DNA]</scope>
    <source>
        <strain evidence="4 5">ME102</strain>
    </source>
</reference>
<keyword evidence="2" id="KW-0812">Transmembrane</keyword>
<protein>
    <submittedName>
        <fullName evidence="4">RND superfamily HAE1 family efflux transporter outer membrane subunit</fullName>
    </submittedName>
</protein>
<keyword evidence="2" id="KW-1134">Transmembrane beta strand</keyword>
<keyword evidence="5" id="KW-1185">Reference proteome</keyword>
<keyword evidence="2" id="KW-0564">Palmitate</keyword>
<evidence type="ECO:0000313" key="5">
    <source>
        <dbReference type="Proteomes" id="UP000196027"/>
    </source>
</evidence>
<dbReference type="InterPro" id="IPR010131">
    <property type="entry name" value="MdtP/NodT-like"/>
</dbReference>
<dbReference type="PROSITE" id="PS51257">
    <property type="entry name" value="PROKAR_LIPOPROTEIN"/>
    <property type="match status" value="1"/>
</dbReference>
<evidence type="ECO:0000256" key="3">
    <source>
        <dbReference type="SAM" id="MobiDB-lite"/>
    </source>
</evidence>
<dbReference type="Proteomes" id="UP000196027">
    <property type="component" value="Chromosome"/>
</dbReference>
<dbReference type="RefSeq" id="WP_087461797.1">
    <property type="nucleotide sequence ID" value="NZ_CP021425.1"/>
</dbReference>
<dbReference type="PANTHER" id="PTHR30203">
    <property type="entry name" value="OUTER MEMBRANE CATION EFFLUX PROTEIN"/>
    <property type="match status" value="1"/>
</dbReference>
<sequence>MSRLILLTITGLLIGGCSFAPEYEQPQVPLPEQWNDPRLDDHETRAEQWWQRFGDPALAKLVQESLDANLDLQIAAARVTEARAFLLGQEAERYPMLSIEGSGTRQGPSEEAAGFGPNQAKPFTDFRVGGLLTYEFDIWGRQANASEAAQYRLLASAANHETVRLAIISEVATGYINLLALNHQIDIAENTIATRRESVQLQRARFQGGDIDELALRQAEAELAAAQAELPALRLRQTIQIHAIAVLLGKPPHAMKQDSLTTYSSIESLEAPATFPAGTPAALIVRRPDIKAAEQLLKAANAEIGVARSAYLPTISFAGLIGLQSAQVGDLFSSNAANWQLGGSLLSPLVDFGRTEALIAQAESRQRQAYLSYGRVVQNAFREVWDALEQVQRTDERLQSKHIQVTALKKSTHLARERFEGGYSSYLEVLDAERNLFNAELALVEIKRDRLLAAISLFRALGGDY</sequence>
<evidence type="ECO:0000256" key="2">
    <source>
        <dbReference type="RuleBase" id="RU362097"/>
    </source>
</evidence>
<dbReference type="PANTHER" id="PTHR30203:SF33">
    <property type="entry name" value="BLR4455 PROTEIN"/>
    <property type="match status" value="1"/>
</dbReference>
<evidence type="ECO:0000256" key="1">
    <source>
        <dbReference type="ARBA" id="ARBA00007613"/>
    </source>
</evidence>
<dbReference type="KEGG" id="ome:OLMES_2790"/>
<dbReference type="OrthoDB" id="9770517at2"/>
<feature type="region of interest" description="Disordered" evidence="3">
    <location>
        <begin position="99"/>
        <end position="119"/>
    </location>
</feature>
<gene>
    <name evidence="4" type="ORF">OLMES_2790</name>
</gene>
<dbReference type="EMBL" id="CP021425">
    <property type="protein sequence ID" value="ARU56838.1"/>
    <property type="molecule type" value="Genomic_DNA"/>
</dbReference>
<proteinExistence type="inferred from homology"/>
<evidence type="ECO:0000313" key="4">
    <source>
        <dbReference type="EMBL" id="ARU56838.1"/>
    </source>
</evidence>
<organism evidence="4 5">
    <name type="scientific">Oleiphilus messinensis</name>
    <dbReference type="NCBI Taxonomy" id="141451"/>
    <lineage>
        <taxon>Bacteria</taxon>
        <taxon>Pseudomonadati</taxon>
        <taxon>Pseudomonadota</taxon>
        <taxon>Gammaproteobacteria</taxon>
        <taxon>Oceanospirillales</taxon>
        <taxon>Oleiphilaceae</taxon>
        <taxon>Oleiphilus</taxon>
    </lineage>
</organism>
<accession>A0A1Y0I8M2</accession>
<dbReference type="AlphaFoldDB" id="A0A1Y0I8M2"/>
<dbReference type="Pfam" id="PF02321">
    <property type="entry name" value="OEP"/>
    <property type="match status" value="2"/>
</dbReference>
<keyword evidence="2" id="KW-0449">Lipoprotein</keyword>
<dbReference type="NCBIfam" id="TIGR01845">
    <property type="entry name" value="outer_NodT"/>
    <property type="match status" value="1"/>
</dbReference>
<dbReference type="SUPFAM" id="SSF56954">
    <property type="entry name" value="Outer membrane efflux proteins (OEP)"/>
    <property type="match status" value="1"/>
</dbReference>
<dbReference type="Gene3D" id="2.20.200.10">
    <property type="entry name" value="Outer membrane efflux proteins (OEP)"/>
    <property type="match status" value="1"/>
</dbReference>
<dbReference type="GO" id="GO:0009279">
    <property type="term" value="C:cell outer membrane"/>
    <property type="evidence" value="ECO:0007669"/>
    <property type="project" value="UniProtKB-SubCell"/>
</dbReference>
<comment type="similarity">
    <text evidence="1 2">Belongs to the outer membrane factor (OMF) (TC 1.B.17) family.</text>
</comment>
<dbReference type="InterPro" id="IPR003423">
    <property type="entry name" value="OMP_efflux"/>
</dbReference>
<keyword evidence="2" id="KW-0472">Membrane</keyword>
<dbReference type="Gene3D" id="1.20.1600.10">
    <property type="entry name" value="Outer membrane efflux proteins (OEP)"/>
    <property type="match status" value="1"/>
</dbReference>
<comment type="subcellular location">
    <subcellularLocation>
        <location evidence="2">Cell outer membrane</location>
        <topology evidence="2">Lipid-anchor</topology>
    </subcellularLocation>
</comment>
<name>A0A1Y0I8M2_9GAMM</name>
<dbReference type="GO" id="GO:0015562">
    <property type="term" value="F:efflux transmembrane transporter activity"/>
    <property type="evidence" value="ECO:0007669"/>
    <property type="project" value="InterPro"/>
</dbReference>